<dbReference type="PANTHER" id="PTHR12497">
    <property type="entry name" value="TAZ PROTEIN TAFAZZIN"/>
    <property type="match status" value="1"/>
</dbReference>
<keyword evidence="6" id="KW-0443">Lipid metabolism</keyword>
<dbReference type="PANTHER" id="PTHR12497:SF0">
    <property type="entry name" value="TAFAZZIN"/>
    <property type="match status" value="1"/>
</dbReference>
<dbReference type="CDD" id="cd07989">
    <property type="entry name" value="LPLAT_AGPAT-like"/>
    <property type="match status" value="1"/>
</dbReference>
<name>A0A4S8MQS0_DENBC</name>
<evidence type="ECO:0000256" key="2">
    <source>
        <dbReference type="ARBA" id="ARBA00010524"/>
    </source>
</evidence>
<evidence type="ECO:0000256" key="6">
    <source>
        <dbReference type="ARBA" id="ARBA00023098"/>
    </source>
</evidence>
<dbReference type="SUPFAM" id="SSF69593">
    <property type="entry name" value="Glycerol-3-phosphate (1)-acyltransferase"/>
    <property type="match status" value="1"/>
</dbReference>
<evidence type="ECO:0000256" key="4">
    <source>
        <dbReference type="ARBA" id="ARBA00022787"/>
    </source>
</evidence>
<dbReference type="OrthoDB" id="193467at2759"/>
<dbReference type="Proteomes" id="UP000297245">
    <property type="component" value="Unassembled WGS sequence"/>
</dbReference>
<organism evidence="14 15">
    <name type="scientific">Dendrothele bispora (strain CBS 962.96)</name>
    <dbReference type="NCBI Taxonomy" id="1314807"/>
    <lineage>
        <taxon>Eukaryota</taxon>
        <taxon>Fungi</taxon>
        <taxon>Dikarya</taxon>
        <taxon>Basidiomycota</taxon>
        <taxon>Agaricomycotina</taxon>
        <taxon>Agaricomycetes</taxon>
        <taxon>Agaricomycetidae</taxon>
        <taxon>Agaricales</taxon>
        <taxon>Agaricales incertae sedis</taxon>
        <taxon>Dendrothele</taxon>
    </lineage>
</organism>
<feature type="domain" description="Phospholipid/glycerol acyltransferase" evidence="13">
    <location>
        <begin position="51"/>
        <end position="185"/>
    </location>
</feature>
<dbReference type="Pfam" id="PF01553">
    <property type="entry name" value="Acyltransferase"/>
    <property type="match status" value="1"/>
</dbReference>
<evidence type="ECO:0000256" key="7">
    <source>
        <dbReference type="ARBA" id="ARBA00023128"/>
    </source>
</evidence>
<evidence type="ECO:0000313" key="14">
    <source>
        <dbReference type="EMBL" id="THV05418.1"/>
    </source>
</evidence>
<evidence type="ECO:0000256" key="8">
    <source>
        <dbReference type="ARBA" id="ARBA00023136"/>
    </source>
</evidence>
<keyword evidence="3" id="KW-0808">Transferase</keyword>
<keyword evidence="9" id="KW-0012">Acyltransferase</keyword>
<dbReference type="EMBL" id="ML179049">
    <property type="protein sequence ID" value="THV05418.1"/>
    <property type="molecule type" value="Genomic_DNA"/>
</dbReference>
<evidence type="ECO:0000256" key="11">
    <source>
        <dbReference type="ARBA" id="ARBA00047906"/>
    </source>
</evidence>
<evidence type="ECO:0000256" key="5">
    <source>
        <dbReference type="ARBA" id="ARBA00022792"/>
    </source>
</evidence>
<dbReference type="InterPro" id="IPR000872">
    <property type="entry name" value="Tafazzin"/>
</dbReference>
<dbReference type="GO" id="GO:0047184">
    <property type="term" value="F:1-acylglycerophosphocholine O-acyltransferase activity"/>
    <property type="evidence" value="ECO:0007669"/>
    <property type="project" value="TreeGrafter"/>
</dbReference>
<comment type="similarity">
    <text evidence="2 12">Belongs to the taffazin family.</text>
</comment>
<protein>
    <recommendedName>
        <fullName evidence="12">Tafazzin family protein</fullName>
    </recommendedName>
</protein>
<gene>
    <name evidence="14" type="ORF">K435DRAFT_712859</name>
</gene>
<evidence type="ECO:0000256" key="1">
    <source>
        <dbReference type="ARBA" id="ARBA00004137"/>
    </source>
</evidence>
<comment type="catalytic activity">
    <reaction evidence="11">
        <text>1'-[1,2-diacyl-sn-glycero-3-phospho],3'-[1-acyl-sn-glycero-3-phospho]-glycerol + a 1,2-diacyl-sn-glycero-3-phosphocholine = a cardiolipin + a 1-acyl-sn-glycero-3-phosphocholine</text>
        <dbReference type="Rhea" id="RHEA:33731"/>
        <dbReference type="ChEBI" id="CHEBI:57643"/>
        <dbReference type="ChEBI" id="CHEBI:58168"/>
        <dbReference type="ChEBI" id="CHEBI:62237"/>
        <dbReference type="ChEBI" id="CHEBI:64743"/>
    </reaction>
    <physiologicalReaction direction="left-to-right" evidence="11">
        <dbReference type="Rhea" id="RHEA:33732"/>
    </physiologicalReaction>
    <physiologicalReaction direction="right-to-left" evidence="11">
        <dbReference type="Rhea" id="RHEA:33733"/>
    </physiologicalReaction>
</comment>
<dbReference type="PRINTS" id="PR00979">
    <property type="entry name" value="TAFAZZIN"/>
</dbReference>
<keyword evidence="8" id="KW-0472">Membrane</keyword>
<proteinExistence type="inferred from homology"/>
<dbReference type="InterPro" id="IPR002123">
    <property type="entry name" value="Plipid/glycerol_acylTrfase"/>
</dbReference>
<evidence type="ECO:0000313" key="15">
    <source>
        <dbReference type="Proteomes" id="UP000297245"/>
    </source>
</evidence>
<dbReference type="AlphaFoldDB" id="A0A4S8MQS0"/>
<evidence type="ECO:0000259" key="13">
    <source>
        <dbReference type="SMART" id="SM00563"/>
    </source>
</evidence>
<keyword evidence="7" id="KW-0496">Mitochondrion</keyword>
<accession>A0A4S8MQS0</accession>
<dbReference type="SMART" id="SM00563">
    <property type="entry name" value="PlsC"/>
    <property type="match status" value="1"/>
</dbReference>
<keyword evidence="15" id="KW-1185">Reference proteome</keyword>
<reference evidence="14 15" key="1">
    <citation type="journal article" date="2019" name="Nat. Ecol. Evol.">
        <title>Megaphylogeny resolves global patterns of mushroom evolution.</title>
        <authorList>
            <person name="Varga T."/>
            <person name="Krizsan K."/>
            <person name="Foldi C."/>
            <person name="Dima B."/>
            <person name="Sanchez-Garcia M."/>
            <person name="Sanchez-Ramirez S."/>
            <person name="Szollosi G.J."/>
            <person name="Szarkandi J.G."/>
            <person name="Papp V."/>
            <person name="Albert L."/>
            <person name="Andreopoulos W."/>
            <person name="Angelini C."/>
            <person name="Antonin V."/>
            <person name="Barry K.W."/>
            <person name="Bougher N.L."/>
            <person name="Buchanan P."/>
            <person name="Buyck B."/>
            <person name="Bense V."/>
            <person name="Catcheside P."/>
            <person name="Chovatia M."/>
            <person name="Cooper J."/>
            <person name="Damon W."/>
            <person name="Desjardin D."/>
            <person name="Finy P."/>
            <person name="Geml J."/>
            <person name="Haridas S."/>
            <person name="Hughes K."/>
            <person name="Justo A."/>
            <person name="Karasinski D."/>
            <person name="Kautmanova I."/>
            <person name="Kiss B."/>
            <person name="Kocsube S."/>
            <person name="Kotiranta H."/>
            <person name="LaButti K.M."/>
            <person name="Lechner B.E."/>
            <person name="Liimatainen K."/>
            <person name="Lipzen A."/>
            <person name="Lukacs Z."/>
            <person name="Mihaltcheva S."/>
            <person name="Morgado L.N."/>
            <person name="Niskanen T."/>
            <person name="Noordeloos M.E."/>
            <person name="Ohm R.A."/>
            <person name="Ortiz-Santana B."/>
            <person name="Ovrebo C."/>
            <person name="Racz N."/>
            <person name="Riley R."/>
            <person name="Savchenko A."/>
            <person name="Shiryaev A."/>
            <person name="Soop K."/>
            <person name="Spirin V."/>
            <person name="Szebenyi C."/>
            <person name="Tomsovsky M."/>
            <person name="Tulloss R.E."/>
            <person name="Uehling J."/>
            <person name="Grigoriev I.V."/>
            <person name="Vagvolgyi C."/>
            <person name="Papp T."/>
            <person name="Martin F.M."/>
            <person name="Miettinen O."/>
            <person name="Hibbett D.S."/>
            <person name="Nagy L.G."/>
        </authorList>
    </citation>
    <scope>NUCLEOTIDE SEQUENCE [LARGE SCALE GENOMIC DNA]</scope>
    <source>
        <strain evidence="14 15">CBS 962.96</strain>
    </source>
</reference>
<sequence length="292" mass="33283">MPSFLSPATVTAIGLTCKTFCALRLASLSVHGLHHIEDALHSEQRYRQQGVVTVSNHISTLDDPVTWACLPASYYFKSRLTRWTLGASDIMFTNPVFSTFFRYGQVLETFRGRGIYQPAVDTAIKKLNQGDWVHLYGEGKVNQSKTYTSGEDGRAILPRFKWGVGRILSSTLHPPTIIPMWITGFDKLMPEGRAFPFKFFPRIGTRLSVTFGEPLPADEITNVIRRISVEHEKKLSQNRNKDQLGRDQEKERDRIEFERRVRVEITDVVHRAVWKLGRSVAGDSLAEEPYRT</sequence>
<evidence type="ECO:0000256" key="9">
    <source>
        <dbReference type="ARBA" id="ARBA00023315"/>
    </source>
</evidence>
<dbReference type="GO" id="GO:0035965">
    <property type="term" value="P:cardiolipin acyl-chain remodeling"/>
    <property type="evidence" value="ECO:0007669"/>
    <property type="project" value="TreeGrafter"/>
</dbReference>
<keyword evidence="4" id="KW-1000">Mitochondrion outer membrane</keyword>
<evidence type="ECO:0000256" key="10">
    <source>
        <dbReference type="ARBA" id="ARBA00024323"/>
    </source>
</evidence>
<dbReference type="GO" id="GO:0005743">
    <property type="term" value="C:mitochondrial inner membrane"/>
    <property type="evidence" value="ECO:0007669"/>
    <property type="project" value="UniProtKB-SubCell"/>
</dbReference>
<evidence type="ECO:0000256" key="3">
    <source>
        <dbReference type="ARBA" id="ARBA00022679"/>
    </source>
</evidence>
<dbReference type="GO" id="GO:0007007">
    <property type="term" value="P:inner mitochondrial membrane organization"/>
    <property type="evidence" value="ECO:0007669"/>
    <property type="project" value="TreeGrafter"/>
</dbReference>
<keyword evidence="5" id="KW-0999">Mitochondrion inner membrane</keyword>
<dbReference type="GO" id="GO:0005741">
    <property type="term" value="C:mitochondrial outer membrane"/>
    <property type="evidence" value="ECO:0007669"/>
    <property type="project" value="UniProtKB-SubCell"/>
</dbReference>
<comment type="subcellular location">
    <subcellularLocation>
        <location evidence="1">Mitochondrion inner membrane</location>
        <topology evidence="1">Peripheral membrane protein</topology>
        <orientation evidence="1">Intermembrane side</orientation>
    </subcellularLocation>
    <subcellularLocation>
        <location evidence="10">Mitochondrion outer membrane</location>
        <topology evidence="10">Peripheral membrane protein</topology>
        <orientation evidence="10">Intermembrane side</orientation>
    </subcellularLocation>
</comment>
<evidence type="ECO:0000256" key="12">
    <source>
        <dbReference type="RuleBase" id="RU365062"/>
    </source>
</evidence>